<accession>G9A6X0</accession>
<feature type="region of interest" description="Disordered" evidence="1">
    <location>
        <begin position="37"/>
        <end position="58"/>
    </location>
</feature>
<evidence type="ECO:0000313" key="3">
    <source>
        <dbReference type="Proteomes" id="UP000007735"/>
    </source>
</evidence>
<reference evidence="2 3" key="1">
    <citation type="journal article" date="2012" name="J. Bacteriol.">
        <title>Genome sequence of the soybean symbiont Sinorhizobium fredii HH103.</title>
        <authorList>
            <person name="Weidner S."/>
            <person name="Becker A."/>
            <person name="Bonilla I."/>
            <person name="Jaenicke S."/>
            <person name="Lloret J."/>
            <person name="Margaret I."/>
            <person name="Puhler A."/>
            <person name="Ruiz-Sainz J.E."/>
            <person name="Schneiker-Bekel S."/>
            <person name="Szczepanowski R."/>
            <person name="Vinardell J.M."/>
            <person name="Zehner S."/>
            <person name="Gottfert M."/>
        </authorList>
    </citation>
    <scope>NUCLEOTIDE SEQUENCE [LARGE SCALE GENOMIC DNA]</scope>
    <source>
        <strain evidence="2 3">HH103</strain>
    </source>
</reference>
<dbReference type="AlphaFoldDB" id="G9A6X0"/>
<organism evidence="2 3">
    <name type="scientific">Sinorhizobium fredii (strain HH103)</name>
    <dbReference type="NCBI Taxonomy" id="1117943"/>
    <lineage>
        <taxon>Bacteria</taxon>
        <taxon>Pseudomonadati</taxon>
        <taxon>Pseudomonadota</taxon>
        <taxon>Alphaproteobacteria</taxon>
        <taxon>Hyphomicrobiales</taxon>
        <taxon>Rhizobiaceae</taxon>
        <taxon>Sinorhizobium/Ensifer group</taxon>
        <taxon>Sinorhizobium</taxon>
    </lineage>
</organism>
<gene>
    <name evidence="2" type="ordered locus">SFHH103_01502</name>
</gene>
<proteinExistence type="predicted"/>
<dbReference type="KEGG" id="sfh:SFHH103_01502"/>
<evidence type="ECO:0000256" key="1">
    <source>
        <dbReference type="SAM" id="MobiDB-lite"/>
    </source>
</evidence>
<dbReference type="Proteomes" id="UP000007735">
    <property type="component" value="Chromosome"/>
</dbReference>
<dbReference type="EMBL" id="HE616890">
    <property type="protein sequence ID" value="CCE96000.1"/>
    <property type="molecule type" value="Genomic_DNA"/>
</dbReference>
<sequence length="98" mass="11005">MHHVDPKSHMAVMEGLRVLYMMREFDMTDRDELLKELLASDDAGPEARQTPTPGPLSALSVYDGPDNRELRFCDGAALSIRCRDKPQKPGSYLRTMGP</sequence>
<protein>
    <submittedName>
        <fullName evidence="2">Uncharacterized protein</fullName>
    </submittedName>
</protein>
<evidence type="ECO:0000313" key="2">
    <source>
        <dbReference type="EMBL" id="CCE96000.1"/>
    </source>
</evidence>
<dbReference type="HOGENOM" id="CLU_2331710_0_0_5"/>
<name>G9A6X0_SINF1</name>